<dbReference type="KEGG" id="cvr:CHLNCDRAFT_145616"/>
<dbReference type="SUPFAM" id="SSF51126">
    <property type="entry name" value="Pectin lyase-like"/>
    <property type="match status" value="1"/>
</dbReference>
<reference evidence="3 4" key="1">
    <citation type="journal article" date="2010" name="Plant Cell">
        <title>The Chlorella variabilis NC64A genome reveals adaptation to photosymbiosis, coevolution with viruses, and cryptic sex.</title>
        <authorList>
            <person name="Blanc G."/>
            <person name="Duncan G."/>
            <person name="Agarkova I."/>
            <person name="Borodovsky M."/>
            <person name="Gurnon J."/>
            <person name="Kuo A."/>
            <person name="Lindquist E."/>
            <person name="Lucas S."/>
            <person name="Pangilinan J."/>
            <person name="Polle J."/>
            <person name="Salamov A."/>
            <person name="Terry A."/>
            <person name="Yamada T."/>
            <person name="Dunigan D.D."/>
            <person name="Grigoriev I.V."/>
            <person name="Claverie J.M."/>
            <person name="Van Etten J.L."/>
        </authorList>
    </citation>
    <scope>NUCLEOTIDE SEQUENCE [LARGE SCALE GENOMIC DNA]</scope>
    <source>
        <strain evidence="3 4">NC64A</strain>
    </source>
</reference>
<organism evidence="4">
    <name type="scientific">Chlorella variabilis</name>
    <name type="common">Green alga</name>
    <dbReference type="NCBI Taxonomy" id="554065"/>
    <lineage>
        <taxon>Eukaryota</taxon>
        <taxon>Viridiplantae</taxon>
        <taxon>Chlorophyta</taxon>
        <taxon>core chlorophytes</taxon>
        <taxon>Trebouxiophyceae</taxon>
        <taxon>Chlorellales</taxon>
        <taxon>Chlorellaceae</taxon>
        <taxon>Chlorella clade</taxon>
        <taxon>Chlorella</taxon>
    </lineage>
</organism>
<protein>
    <recommendedName>
        <fullName evidence="5">Right handed beta helix domain-containing protein</fullName>
    </recommendedName>
</protein>
<evidence type="ECO:0000256" key="2">
    <source>
        <dbReference type="SAM" id="SignalP"/>
    </source>
</evidence>
<dbReference type="InParanoid" id="E1ZDV1"/>
<keyword evidence="4" id="KW-1185">Reference proteome</keyword>
<sequence>MACALQGWSKVIAALFVTAATYNQLHVGQGGLVGALLSAAGGGGAEQLAQGQLPAGQLPPGQRHLAAAPYYRLWGVAGENFTEQGPFMDFSFAGYRHNNEVPPSPPATRSLRDFRAGQAGRRRSDSEALLAMVGWANRQPLDAGWLVLSIPRGTFRLEAPLTITRPRTVLRGAGSARTKLYVPRSLMQLYGPTNETNNGFYVWTGAFISLEGTGIKRTHLAHVAAPAPRGSHKLRVDSAAAIRPGDMVTLELFANGGPQLQEELLNHKLQASKRFRDKSIRFSSRVWGVSGRVVTLERALPLDVAPEFGPVLTFRQPRLYDAGVEGLTLAFRWEAYGGHHLEHGWSGIEVSRASDCWVRDVAFVNADNGVLVDGADRVTLRGLQLSVTRSRAGGPEGKEGHWGVRVGRSADIRVTDFAIAQRTVHSVGADTLGQLSVIERGVMRQGNLELHRALAAQCLFTDIHLGNASGGAYAGGGFYSGGPPASGPNTGAWTVFWNIRSNSGVLPLPQHNKGRPGACTFGPDLTFVGVNFDAVQLARYGLCQDWYYQPGEISPPNLFWSQLQLRRHLLAKLKVEGERGAWTVTQPLHITIVDDPPAPSAAPSQQQDQQQQQQQQQQRAPGAPQAQLLGGGLEATATA</sequence>
<name>E1ZDV1_CHLVA</name>
<dbReference type="Proteomes" id="UP000008141">
    <property type="component" value="Unassembled WGS sequence"/>
</dbReference>
<dbReference type="EMBL" id="GL433843">
    <property type="protein sequence ID" value="EFN55921.1"/>
    <property type="molecule type" value="Genomic_DNA"/>
</dbReference>
<evidence type="ECO:0000313" key="4">
    <source>
        <dbReference type="Proteomes" id="UP000008141"/>
    </source>
</evidence>
<evidence type="ECO:0008006" key="5">
    <source>
        <dbReference type="Google" id="ProtNLM"/>
    </source>
</evidence>
<evidence type="ECO:0000256" key="1">
    <source>
        <dbReference type="SAM" id="MobiDB-lite"/>
    </source>
</evidence>
<dbReference type="AlphaFoldDB" id="E1ZDV1"/>
<dbReference type="InterPro" id="IPR011050">
    <property type="entry name" value="Pectin_lyase_fold/virulence"/>
</dbReference>
<feature type="compositionally biased region" description="Low complexity" evidence="1">
    <location>
        <begin position="601"/>
        <end position="639"/>
    </location>
</feature>
<feature type="region of interest" description="Disordered" evidence="1">
    <location>
        <begin position="594"/>
        <end position="639"/>
    </location>
</feature>
<dbReference type="GeneID" id="17355318"/>
<gene>
    <name evidence="3" type="ORF">CHLNCDRAFT_145616</name>
</gene>
<dbReference type="eggNOG" id="ENOG502R8Q7">
    <property type="taxonomic scope" value="Eukaryota"/>
</dbReference>
<dbReference type="OrthoDB" id="508975at2759"/>
<proteinExistence type="predicted"/>
<evidence type="ECO:0000313" key="3">
    <source>
        <dbReference type="EMBL" id="EFN55921.1"/>
    </source>
</evidence>
<accession>E1ZDV1</accession>
<keyword evidence="2" id="KW-0732">Signal</keyword>
<dbReference type="RefSeq" id="XP_005848023.1">
    <property type="nucleotide sequence ID" value="XM_005847961.1"/>
</dbReference>
<feature type="chain" id="PRO_5003156221" description="Right handed beta helix domain-containing protein" evidence="2">
    <location>
        <begin position="20"/>
        <end position="639"/>
    </location>
</feature>
<feature type="signal peptide" evidence="2">
    <location>
        <begin position="1"/>
        <end position="19"/>
    </location>
</feature>